<dbReference type="STRING" id="1203610.HMPREF1536_01898"/>
<dbReference type="InterPro" id="IPR018060">
    <property type="entry name" value="HTH_AraC"/>
</dbReference>
<keyword evidence="3 12" id="KW-0597">Phosphoprotein</keyword>
<dbReference type="InterPro" id="IPR011006">
    <property type="entry name" value="CheY-like_superfamily"/>
</dbReference>
<evidence type="ECO:0000259" key="16">
    <source>
        <dbReference type="PROSITE" id="PS50110"/>
    </source>
</evidence>
<dbReference type="SUPFAM" id="SSF50998">
    <property type="entry name" value="Quinoprotein alcohol dehydrogenase-like"/>
    <property type="match status" value="1"/>
</dbReference>
<dbReference type="Proteomes" id="UP000033035">
    <property type="component" value="Unassembled WGS sequence"/>
</dbReference>
<evidence type="ECO:0000256" key="12">
    <source>
        <dbReference type="PROSITE-ProRule" id="PRU00169"/>
    </source>
</evidence>
<evidence type="ECO:0000256" key="10">
    <source>
        <dbReference type="ARBA" id="ARBA00023125"/>
    </source>
</evidence>
<dbReference type="SUPFAM" id="SSF101898">
    <property type="entry name" value="NHL repeat"/>
    <property type="match status" value="1"/>
</dbReference>
<comment type="caution">
    <text evidence="17">The sequence shown here is derived from an EMBL/GenBank/DDBJ whole genome shotgun (WGS) entry which is preliminary data.</text>
</comment>
<dbReference type="PROSITE" id="PS01124">
    <property type="entry name" value="HTH_ARAC_FAMILY_2"/>
    <property type="match status" value="1"/>
</dbReference>
<dbReference type="InterPro" id="IPR036890">
    <property type="entry name" value="HATPase_C_sf"/>
</dbReference>
<dbReference type="SUPFAM" id="SSF46689">
    <property type="entry name" value="Homeodomain-like"/>
    <property type="match status" value="1"/>
</dbReference>
<dbReference type="EMBL" id="AQHW01000012">
    <property type="protein sequence ID" value="KKB57584.1"/>
    <property type="molecule type" value="Genomic_DNA"/>
</dbReference>
<dbReference type="InterPro" id="IPR001789">
    <property type="entry name" value="Sig_transdc_resp-reg_receiver"/>
</dbReference>
<dbReference type="Pfam" id="PF02518">
    <property type="entry name" value="HATPase_c"/>
    <property type="match status" value="1"/>
</dbReference>
<evidence type="ECO:0000256" key="13">
    <source>
        <dbReference type="SAM" id="Phobius"/>
    </source>
</evidence>
<dbReference type="SUPFAM" id="SSF52172">
    <property type="entry name" value="CheY-like"/>
    <property type="match status" value="1"/>
</dbReference>
<dbReference type="PROSITE" id="PS50109">
    <property type="entry name" value="HIS_KIN"/>
    <property type="match status" value="1"/>
</dbReference>
<evidence type="ECO:0000256" key="1">
    <source>
        <dbReference type="ARBA" id="ARBA00000085"/>
    </source>
</evidence>
<sequence length="1326" mass="151933">MYLCIKERSMIKHFITFLFGLFSICGYVDSGWCNNTNYYFKQIAIENGLSQSSINCILCDHKGMLWIGTKSGLNRFDQYELKNYFNEKDNPHSLPGNYIQFIAEDQQKNIWVSTNKGLTLYNPDSNSFNLILKEKALSYLNLPGLLLIGTENNIYTYDLESKKLQDTIGQQDDKQMQGIIKLLPLNEHTVLVTTKNNGLFAYNYKTGHIEKVPFGNYTTLLDIYRGSDGYIYLSAYNRGLFCYSPNGKLIANYTTRNSQLSNNIVLNILEKDGEIWMGTDGGGINILTPQTQEITCIKHIPGDAGSLPVNSITVLYKDNENNLWAGSVRGGIFGIKETYIKTYKDVAINNTNGLSEKAIISLYEDEDSILWIGTDGGGINQYNPFTGQFRHYPSTYGDKIASITSLSYSELLVSLYSKEVFIFDKKTGKYKPFTIVDKETNIEECYSGYMPLTHKVAKDKIYILSQSALIYNPETKQFSSLKMNEGELDPGALNLVYADDSLTYLIKEHYVLEGLQQNDSLHILFSVDPSETIHSLSYDQKGTFWIGSDQGLSYYNKDEKVLHRIETKLFNNITQLFLDNQGRLWICAQNMLFSYVINENRFVVWSESDGFSPNEILFMYQQSSKTNNIYLAGTNGLVKIDKNISYNDKVQPQIELTDIIFNGSSYMSQLDGKEKKINIPWNYTSLSITINLNEKDVFRKALFRYSIAGLNNQYIESYNHKLELPSLNPGSYSILVSCNTKSGIWSQPIKIATLLITPPWYKSNWFISSMIFLFFILLSGSVYLIIKKKENKLKWEMKEHEQTVNEEKIRFLVNISHELRTPLTLIYAPLKRLIDRSNETLRPELIREQLNSIYKQARQMKNIINMVLDLNRIKTGEEPLQKLPHQLNEWVRSVSDDFRNECEEKNINLQYQLDDTIEYIWFDEWKCQIILSNLLMNALKFSDPQTEIRVTTLLIDNVVRISVKDQGIGLQNIDTNKLFNRFYQGEHNKSGSGIGLSYAKILIEMHGGDIGAYNNTDKGATFYFELPILTETSLPEEVMNDNNSENIPIPLDISSMDISCSNYSLLIVEDKQELRTFLKDSFKDVFKYIYTAEDGIYALDTIKNKQPDIIVSDVMMPRMDGYELCKSIKSNIEISHIPIILLTAKCDQDSTSAGYKLGADFYLSKPFELDFLLTIIVNLLKSREVIRQKYKETATATILPQDSTISNADEVFMTKLNGLIYNNLSNPDLDVKFLMGNMAMSRASLYNKVKALTDMGVNDYINKLRIEKASSLLIHTDLSISEISFEVGFTYQRYFSTIFKQIKGMTPSQFKEESRNKNNGVQQELR</sequence>
<dbReference type="GO" id="GO:0043565">
    <property type="term" value="F:sequence-specific DNA binding"/>
    <property type="evidence" value="ECO:0007669"/>
    <property type="project" value="InterPro"/>
</dbReference>
<dbReference type="InterPro" id="IPR005467">
    <property type="entry name" value="His_kinase_dom"/>
</dbReference>
<dbReference type="PATRIC" id="fig|1203610.3.peg.1949"/>
<accession>A0A0F5JIQ7</accession>
<evidence type="ECO:0000259" key="15">
    <source>
        <dbReference type="PROSITE" id="PS50109"/>
    </source>
</evidence>
<dbReference type="SMART" id="SM00387">
    <property type="entry name" value="HATPase_c"/>
    <property type="match status" value="1"/>
</dbReference>
<keyword evidence="9" id="KW-0805">Transcription regulation</keyword>
<dbReference type="InterPro" id="IPR009057">
    <property type="entry name" value="Homeodomain-like_sf"/>
</dbReference>
<evidence type="ECO:0000313" key="17">
    <source>
        <dbReference type="EMBL" id="KKB57584.1"/>
    </source>
</evidence>
<dbReference type="HOGENOM" id="CLU_000445_28_1_10"/>
<dbReference type="Gene3D" id="3.30.565.10">
    <property type="entry name" value="Histidine kinase-like ATPase, C-terminal domain"/>
    <property type="match status" value="1"/>
</dbReference>
<evidence type="ECO:0000256" key="4">
    <source>
        <dbReference type="ARBA" id="ARBA00022679"/>
    </source>
</evidence>
<dbReference type="Pfam" id="PF12833">
    <property type="entry name" value="HTH_18"/>
    <property type="match status" value="1"/>
</dbReference>
<feature type="modified residue" description="4-aspartylphosphate" evidence="12">
    <location>
        <position position="1113"/>
    </location>
</feature>
<keyword evidence="4" id="KW-0808">Transferase</keyword>
<dbReference type="SMART" id="SM00448">
    <property type="entry name" value="REC"/>
    <property type="match status" value="1"/>
</dbReference>
<organism evidence="17 18">
    <name type="scientific">Parabacteroides gordonii MS-1 = DSM 23371</name>
    <dbReference type="NCBI Taxonomy" id="1203610"/>
    <lineage>
        <taxon>Bacteria</taxon>
        <taxon>Pseudomonadati</taxon>
        <taxon>Bacteroidota</taxon>
        <taxon>Bacteroidia</taxon>
        <taxon>Bacteroidales</taxon>
        <taxon>Tannerellaceae</taxon>
        <taxon>Parabacteroides</taxon>
    </lineage>
</organism>
<dbReference type="PROSITE" id="PS00041">
    <property type="entry name" value="HTH_ARAC_FAMILY_1"/>
    <property type="match status" value="1"/>
</dbReference>
<dbReference type="Gene3D" id="3.40.50.2300">
    <property type="match status" value="1"/>
</dbReference>
<evidence type="ECO:0000256" key="11">
    <source>
        <dbReference type="ARBA" id="ARBA00023163"/>
    </source>
</evidence>
<dbReference type="CDD" id="cd00082">
    <property type="entry name" value="HisKA"/>
    <property type="match status" value="1"/>
</dbReference>
<dbReference type="CDD" id="cd17574">
    <property type="entry name" value="REC_OmpR"/>
    <property type="match status" value="1"/>
</dbReference>
<dbReference type="SMART" id="SM00388">
    <property type="entry name" value="HisKA"/>
    <property type="match status" value="1"/>
</dbReference>
<feature type="transmembrane region" description="Helical" evidence="13">
    <location>
        <begin position="765"/>
        <end position="786"/>
    </location>
</feature>
<dbReference type="SUPFAM" id="SSF63829">
    <property type="entry name" value="Calcium-dependent phosphotriesterase"/>
    <property type="match status" value="1"/>
</dbReference>
<dbReference type="Gene3D" id="1.10.10.60">
    <property type="entry name" value="Homeodomain-like"/>
    <property type="match status" value="1"/>
</dbReference>
<feature type="domain" description="Response regulatory" evidence="16">
    <location>
        <begin position="1064"/>
        <end position="1180"/>
    </location>
</feature>
<feature type="domain" description="HTH araC/xylS-type" evidence="14">
    <location>
        <begin position="1214"/>
        <end position="1313"/>
    </location>
</feature>
<dbReference type="InterPro" id="IPR013783">
    <property type="entry name" value="Ig-like_fold"/>
</dbReference>
<evidence type="ECO:0000313" key="18">
    <source>
        <dbReference type="Proteomes" id="UP000033035"/>
    </source>
</evidence>
<proteinExistence type="predicted"/>
<feature type="domain" description="Histidine kinase" evidence="15">
    <location>
        <begin position="814"/>
        <end position="1030"/>
    </location>
</feature>
<keyword evidence="5" id="KW-0547">Nucleotide-binding</keyword>
<dbReference type="PRINTS" id="PR00344">
    <property type="entry name" value="BCTRLSENSOR"/>
</dbReference>
<keyword evidence="6" id="KW-0418">Kinase</keyword>
<dbReference type="EC" id="2.7.13.3" evidence="2"/>
<dbReference type="Pfam" id="PF07494">
    <property type="entry name" value="Reg_prop"/>
    <property type="match status" value="4"/>
</dbReference>
<evidence type="ECO:0000256" key="9">
    <source>
        <dbReference type="ARBA" id="ARBA00023015"/>
    </source>
</evidence>
<keyword evidence="13" id="KW-0472">Membrane</keyword>
<dbReference type="SUPFAM" id="SSF47384">
    <property type="entry name" value="Homodimeric domain of signal transducing histidine kinase"/>
    <property type="match status" value="1"/>
</dbReference>
<keyword evidence="8" id="KW-0902">Two-component regulatory system</keyword>
<dbReference type="GO" id="GO:0005524">
    <property type="term" value="F:ATP binding"/>
    <property type="evidence" value="ECO:0007669"/>
    <property type="project" value="UniProtKB-KW"/>
</dbReference>
<dbReference type="GO" id="GO:0003700">
    <property type="term" value="F:DNA-binding transcription factor activity"/>
    <property type="evidence" value="ECO:0007669"/>
    <property type="project" value="InterPro"/>
</dbReference>
<dbReference type="InterPro" id="IPR003661">
    <property type="entry name" value="HisK_dim/P_dom"/>
</dbReference>
<keyword evidence="11" id="KW-0804">Transcription</keyword>
<keyword evidence="10" id="KW-0238">DNA-binding</keyword>
<evidence type="ECO:0000256" key="2">
    <source>
        <dbReference type="ARBA" id="ARBA00012438"/>
    </source>
</evidence>
<dbReference type="InterPro" id="IPR003594">
    <property type="entry name" value="HATPase_dom"/>
</dbReference>
<dbReference type="PROSITE" id="PS50110">
    <property type="entry name" value="RESPONSE_REGULATORY"/>
    <property type="match status" value="1"/>
</dbReference>
<keyword evidence="13" id="KW-0812">Transmembrane</keyword>
<gene>
    <name evidence="17" type="ORF">HMPREF1536_01898</name>
</gene>
<evidence type="ECO:0000256" key="6">
    <source>
        <dbReference type="ARBA" id="ARBA00022777"/>
    </source>
</evidence>
<keyword evidence="7" id="KW-0067">ATP-binding</keyword>
<comment type="catalytic activity">
    <reaction evidence="1">
        <text>ATP + protein L-histidine = ADP + protein N-phospho-L-histidine.</text>
        <dbReference type="EC" id="2.7.13.3"/>
    </reaction>
</comment>
<dbReference type="Gene3D" id="1.10.287.130">
    <property type="match status" value="1"/>
</dbReference>
<dbReference type="Gene3D" id="2.130.10.10">
    <property type="entry name" value="YVTN repeat-like/Quinoprotein amine dehydrogenase"/>
    <property type="match status" value="2"/>
</dbReference>
<dbReference type="InterPro" id="IPR004358">
    <property type="entry name" value="Sig_transdc_His_kin-like_C"/>
</dbReference>
<reference evidence="17 18" key="1">
    <citation type="submission" date="2013-04" db="EMBL/GenBank/DDBJ databases">
        <title>The Genome Sequence of Parabacteroides gordonii DSM 23371.</title>
        <authorList>
            <consortium name="The Broad Institute Genomics Platform"/>
            <person name="Earl A."/>
            <person name="Ward D."/>
            <person name="Feldgarden M."/>
            <person name="Gevers D."/>
            <person name="Martens E."/>
            <person name="Sakamoto M."/>
            <person name="Benno Y."/>
            <person name="Suzuki N."/>
            <person name="Matsunaga N."/>
            <person name="Koshihara K."/>
            <person name="Seki M."/>
            <person name="Komiya H."/>
            <person name="Walker B."/>
            <person name="Young S."/>
            <person name="Zeng Q."/>
            <person name="Gargeya S."/>
            <person name="Fitzgerald M."/>
            <person name="Haas B."/>
            <person name="Abouelleil A."/>
            <person name="Allen A.W."/>
            <person name="Alvarado L."/>
            <person name="Arachchi H.M."/>
            <person name="Berlin A.M."/>
            <person name="Chapman S.B."/>
            <person name="Gainer-Dewar J."/>
            <person name="Goldberg J."/>
            <person name="Griggs A."/>
            <person name="Gujja S."/>
            <person name="Hansen M."/>
            <person name="Howarth C."/>
            <person name="Imamovic A."/>
            <person name="Ireland A."/>
            <person name="Larimer J."/>
            <person name="McCowan C."/>
            <person name="Murphy C."/>
            <person name="Pearson M."/>
            <person name="Poon T.W."/>
            <person name="Priest M."/>
            <person name="Roberts A."/>
            <person name="Saif S."/>
            <person name="Shea T."/>
            <person name="Sisk P."/>
            <person name="Sykes S."/>
            <person name="Wortman J."/>
            <person name="Nusbaum C."/>
            <person name="Birren B."/>
        </authorList>
    </citation>
    <scope>NUCLEOTIDE SEQUENCE [LARGE SCALE GENOMIC DNA]</scope>
    <source>
        <strain evidence="17 18">MS-1</strain>
    </source>
</reference>
<dbReference type="InterPro" id="IPR011110">
    <property type="entry name" value="Reg_prop"/>
</dbReference>
<dbReference type="SUPFAM" id="SSF55874">
    <property type="entry name" value="ATPase domain of HSP90 chaperone/DNA topoisomerase II/histidine kinase"/>
    <property type="match status" value="1"/>
</dbReference>
<evidence type="ECO:0000256" key="5">
    <source>
        <dbReference type="ARBA" id="ARBA00022741"/>
    </source>
</evidence>
<dbReference type="PANTHER" id="PTHR43547:SF2">
    <property type="entry name" value="HYBRID SIGNAL TRANSDUCTION HISTIDINE KINASE C"/>
    <property type="match status" value="1"/>
</dbReference>
<dbReference type="SMART" id="SM00342">
    <property type="entry name" value="HTH_ARAC"/>
    <property type="match status" value="1"/>
</dbReference>
<dbReference type="GO" id="GO:0000155">
    <property type="term" value="F:phosphorelay sensor kinase activity"/>
    <property type="evidence" value="ECO:0007669"/>
    <property type="project" value="InterPro"/>
</dbReference>
<keyword evidence="18" id="KW-1185">Reference proteome</keyword>
<dbReference type="PANTHER" id="PTHR43547">
    <property type="entry name" value="TWO-COMPONENT HISTIDINE KINASE"/>
    <property type="match status" value="1"/>
</dbReference>
<evidence type="ECO:0000256" key="3">
    <source>
        <dbReference type="ARBA" id="ARBA00022553"/>
    </source>
</evidence>
<dbReference type="Pfam" id="PF00072">
    <property type="entry name" value="Response_reg"/>
    <property type="match status" value="1"/>
</dbReference>
<evidence type="ECO:0000259" key="14">
    <source>
        <dbReference type="PROSITE" id="PS01124"/>
    </source>
</evidence>
<protein>
    <recommendedName>
        <fullName evidence="2">histidine kinase</fullName>
        <ecNumber evidence="2">2.7.13.3</ecNumber>
    </recommendedName>
</protein>
<dbReference type="FunFam" id="2.130.10.10:FF:000891">
    <property type="entry name" value="Two-component system sensor histidine kinase/response regulator, hybrid (One-component system)"/>
    <property type="match status" value="1"/>
</dbReference>
<dbReference type="Gene3D" id="2.60.40.10">
    <property type="entry name" value="Immunoglobulins"/>
    <property type="match status" value="1"/>
</dbReference>
<dbReference type="InterPro" id="IPR036097">
    <property type="entry name" value="HisK_dim/P_sf"/>
</dbReference>
<name>A0A0F5JIQ7_9BACT</name>
<evidence type="ECO:0000256" key="7">
    <source>
        <dbReference type="ARBA" id="ARBA00022840"/>
    </source>
</evidence>
<dbReference type="InterPro" id="IPR011047">
    <property type="entry name" value="Quinoprotein_ADH-like_sf"/>
</dbReference>
<evidence type="ECO:0000256" key="8">
    <source>
        <dbReference type="ARBA" id="ARBA00023012"/>
    </source>
</evidence>
<dbReference type="FunFam" id="3.30.565.10:FF:000037">
    <property type="entry name" value="Hybrid sensor histidine kinase/response regulator"/>
    <property type="match status" value="1"/>
</dbReference>
<dbReference type="InterPro" id="IPR018062">
    <property type="entry name" value="HTH_AraC-typ_CS"/>
</dbReference>
<dbReference type="InterPro" id="IPR015943">
    <property type="entry name" value="WD40/YVTN_repeat-like_dom_sf"/>
</dbReference>
<keyword evidence="13" id="KW-1133">Transmembrane helix</keyword>
<dbReference type="Pfam" id="PF00512">
    <property type="entry name" value="HisKA"/>
    <property type="match status" value="1"/>
</dbReference>